<dbReference type="InterPro" id="IPR036249">
    <property type="entry name" value="Thioredoxin-like_sf"/>
</dbReference>
<dbReference type="AlphaFoldDB" id="A0A7Z2YFG5"/>
<name>A0A7Z2YFG5_9VIBR</name>
<dbReference type="PANTHER" id="PTHR13887">
    <property type="entry name" value="GLUTATHIONE S-TRANSFERASE KAPPA"/>
    <property type="match status" value="1"/>
</dbReference>
<protein>
    <submittedName>
        <fullName evidence="1">DsbA family protein</fullName>
    </submittedName>
</protein>
<dbReference type="SUPFAM" id="SSF52833">
    <property type="entry name" value="Thioredoxin-like"/>
    <property type="match status" value="1"/>
</dbReference>
<dbReference type="Pfam" id="PF13743">
    <property type="entry name" value="Thioredoxin_5"/>
    <property type="match status" value="1"/>
</dbReference>
<dbReference type="Gene3D" id="1.10.472.60">
    <property type="entry name" value="putative protein disulfide isomerase domain"/>
    <property type="match status" value="1"/>
</dbReference>
<proteinExistence type="predicted"/>
<dbReference type="CDD" id="cd03025">
    <property type="entry name" value="DsbA_FrnE_like"/>
    <property type="match status" value="1"/>
</dbReference>
<keyword evidence="2" id="KW-1185">Reference proteome</keyword>
<dbReference type="PANTHER" id="PTHR13887:SF54">
    <property type="entry name" value="DSBA FAMILY PROTEIN"/>
    <property type="match status" value="1"/>
</dbReference>
<dbReference type="Proteomes" id="UP000464262">
    <property type="component" value="Chromosome 2"/>
</dbReference>
<dbReference type="KEGG" id="vas:GT360_16540"/>
<evidence type="ECO:0000313" key="1">
    <source>
        <dbReference type="EMBL" id="QIA65164.1"/>
    </source>
</evidence>
<reference evidence="1 2" key="1">
    <citation type="submission" date="2020-01" db="EMBL/GenBank/DDBJ databases">
        <title>Whole genome and functional gene identification of agarase of Vibrio HN897.</title>
        <authorList>
            <person name="Liu Y."/>
            <person name="Zhao Z."/>
        </authorList>
    </citation>
    <scope>NUCLEOTIDE SEQUENCE [LARGE SCALE GENOMIC DNA]</scope>
    <source>
        <strain evidence="1 2">HN897</strain>
    </source>
</reference>
<dbReference type="Gene3D" id="3.40.30.10">
    <property type="entry name" value="Glutaredoxin"/>
    <property type="match status" value="1"/>
</dbReference>
<accession>A0A7Z2YFG5</accession>
<gene>
    <name evidence="1" type="ORF">GT360_16540</name>
</gene>
<evidence type="ECO:0000313" key="2">
    <source>
        <dbReference type="Proteomes" id="UP000464262"/>
    </source>
</evidence>
<organism evidence="1 2">
    <name type="scientific">Vibrio astriarenae</name>
    <dbReference type="NCBI Taxonomy" id="1481923"/>
    <lineage>
        <taxon>Bacteria</taxon>
        <taxon>Pseudomonadati</taxon>
        <taxon>Pseudomonadota</taxon>
        <taxon>Gammaproteobacteria</taxon>
        <taxon>Vibrionales</taxon>
        <taxon>Vibrionaceae</taxon>
        <taxon>Vibrio</taxon>
    </lineage>
</organism>
<dbReference type="EMBL" id="CP047476">
    <property type="protein sequence ID" value="QIA65164.1"/>
    <property type="molecule type" value="Genomic_DNA"/>
</dbReference>
<dbReference type="RefSeq" id="WP_164650064.1">
    <property type="nucleotide sequence ID" value="NZ_CP047476.1"/>
</dbReference>
<sequence>MSEKRKLYYVYDPMCSWCWGFKPTWKQLEQKLQNHVEIQYVVGGLAPDTQDPMPVLMREQIASYWHKIEGLLGTQFNHDFWKNNEPRRSTYPSCRAMLLAREKGLEKQMLSRVQEAYYLEAKNPSEHIVLATLAQEIGFDFDLFLSDLESTTVDEALLEELKFARGIGGNSFPSLFIETSEGVVEIPVDYQDSESMFTKINSLL</sequence>